<dbReference type="GO" id="GO:0006450">
    <property type="term" value="P:regulation of translational fidelity"/>
    <property type="evidence" value="ECO:0007669"/>
    <property type="project" value="TreeGrafter"/>
</dbReference>
<dbReference type="InterPro" id="IPR006070">
    <property type="entry name" value="Sua5-like_dom"/>
</dbReference>
<evidence type="ECO:0000256" key="1">
    <source>
        <dbReference type="ARBA" id="ARBA00004496"/>
    </source>
</evidence>
<reference evidence="13 14" key="1">
    <citation type="journal article" date="2016" name="Nat. Commun.">
        <title>Thousands of microbial genomes shed light on interconnected biogeochemical processes in an aquifer system.</title>
        <authorList>
            <person name="Anantharaman K."/>
            <person name="Brown C.T."/>
            <person name="Hug L.A."/>
            <person name="Sharon I."/>
            <person name="Castelle C.J."/>
            <person name="Probst A.J."/>
            <person name="Thomas B.C."/>
            <person name="Singh A."/>
            <person name="Wilkins M.J."/>
            <person name="Karaoz U."/>
            <person name="Brodie E.L."/>
            <person name="Williams K.H."/>
            <person name="Hubbard S.S."/>
            <person name="Banfield J.F."/>
        </authorList>
    </citation>
    <scope>NUCLEOTIDE SEQUENCE [LARGE SCALE GENOMIC DNA]</scope>
</reference>
<sequence>MLKFVFKKTMKTIKTGSIEKIVDTLKNGGLVIMPTETVYIAAVDATNHAAVQKLIKYKNRPFGKPFSVGVADLKMAQVLAKMNQTALNLYKNFYPGPVTIVCSGKHKVATGIESELGTLGIFVTDHKLTIDVIKALGKPITTTSANASYQKRPFKIKDLLDFLSIKQKGLIDLIVDAGEIPYREASTVIDTTIDDPAVLRQGEIRLKDKNEVLSRSEESTQNIGKELWQKFEKYFGQRALVFALEGPMGVGKTVFTKGLARAMGIKDEIVSPTYNLEEEYDNGKLHHFDAWRIENNEELNNLEFSKKITDKTVIAIEWADRVADEIRKYSEEAIIIWIKIEYARGENERIVSWGTL</sequence>
<organism evidence="13 14">
    <name type="scientific">Candidatus Woesebacteria bacterium RIFCSPHIGHO2_12_FULL_41_24</name>
    <dbReference type="NCBI Taxonomy" id="1802510"/>
    <lineage>
        <taxon>Bacteria</taxon>
        <taxon>Candidatus Woeseibacteriota</taxon>
    </lineage>
</organism>
<dbReference type="NCBIfam" id="TIGR00150">
    <property type="entry name" value="T6A_YjeE"/>
    <property type="match status" value="1"/>
</dbReference>
<keyword evidence="6" id="KW-0819">tRNA processing</keyword>
<keyword evidence="9" id="KW-0067">ATP-binding</keyword>
<comment type="subcellular location">
    <subcellularLocation>
        <location evidence="1">Cytoplasm</location>
    </subcellularLocation>
</comment>
<comment type="caution">
    <text evidence="13">The sequence shown here is derived from an EMBL/GenBank/DDBJ whole genome shotgun (WGS) entry which is preliminary data.</text>
</comment>
<keyword evidence="5" id="KW-0808">Transferase</keyword>
<dbReference type="GO" id="GO:0002949">
    <property type="term" value="P:tRNA threonylcarbamoyladenosine modification"/>
    <property type="evidence" value="ECO:0007669"/>
    <property type="project" value="InterPro"/>
</dbReference>
<evidence type="ECO:0000256" key="8">
    <source>
        <dbReference type="ARBA" id="ARBA00022741"/>
    </source>
</evidence>
<keyword evidence="8" id="KW-0547">Nucleotide-binding</keyword>
<accession>A0A1F8ATP5</accession>
<dbReference type="GO" id="GO:0005524">
    <property type="term" value="F:ATP binding"/>
    <property type="evidence" value="ECO:0007669"/>
    <property type="project" value="UniProtKB-KW"/>
</dbReference>
<evidence type="ECO:0000256" key="3">
    <source>
        <dbReference type="ARBA" id="ARBA00012584"/>
    </source>
</evidence>
<evidence type="ECO:0000256" key="5">
    <source>
        <dbReference type="ARBA" id="ARBA00022679"/>
    </source>
</evidence>
<dbReference type="InterPro" id="IPR003442">
    <property type="entry name" value="T6A_TsaE"/>
</dbReference>
<dbReference type="PROSITE" id="PS51163">
    <property type="entry name" value="YRDC"/>
    <property type="match status" value="1"/>
</dbReference>
<protein>
    <recommendedName>
        <fullName evidence="10">L-threonylcarbamoyladenylate synthase</fullName>
        <ecNumber evidence="3">2.7.7.87</ecNumber>
    </recommendedName>
    <alternativeName>
        <fullName evidence="10">L-threonylcarbamoyladenylate synthase</fullName>
    </alternativeName>
</protein>
<evidence type="ECO:0000256" key="10">
    <source>
        <dbReference type="ARBA" id="ARBA00029774"/>
    </source>
</evidence>
<dbReference type="GO" id="GO:0061710">
    <property type="term" value="F:L-threonylcarbamoyladenylate synthase"/>
    <property type="evidence" value="ECO:0007669"/>
    <property type="project" value="UniProtKB-EC"/>
</dbReference>
<dbReference type="GO" id="GO:0003725">
    <property type="term" value="F:double-stranded RNA binding"/>
    <property type="evidence" value="ECO:0007669"/>
    <property type="project" value="InterPro"/>
</dbReference>
<dbReference type="InterPro" id="IPR017945">
    <property type="entry name" value="DHBP_synth_RibB-like_a/b_dom"/>
</dbReference>
<evidence type="ECO:0000256" key="2">
    <source>
        <dbReference type="ARBA" id="ARBA00007663"/>
    </source>
</evidence>
<evidence type="ECO:0000259" key="12">
    <source>
        <dbReference type="PROSITE" id="PS51163"/>
    </source>
</evidence>
<dbReference type="PANTHER" id="PTHR17490">
    <property type="entry name" value="SUA5"/>
    <property type="match status" value="1"/>
</dbReference>
<proteinExistence type="inferred from homology"/>
<dbReference type="InterPro" id="IPR027417">
    <property type="entry name" value="P-loop_NTPase"/>
</dbReference>
<dbReference type="Gene3D" id="3.90.870.10">
    <property type="entry name" value="DHBP synthase"/>
    <property type="match status" value="1"/>
</dbReference>
<dbReference type="Pfam" id="PF02367">
    <property type="entry name" value="TsaE"/>
    <property type="match status" value="1"/>
</dbReference>
<dbReference type="GO" id="GO:0005737">
    <property type="term" value="C:cytoplasm"/>
    <property type="evidence" value="ECO:0007669"/>
    <property type="project" value="UniProtKB-SubCell"/>
</dbReference>
<dbReference type="GO" id="GO:0000049">
    <property type="term" value="F:tRNA binding"/>
    <property type="evidence" value="ECO:0007669"/>
    <property type="project" value="TreeGrafter"/>
</dbReference>
<comment type="similarity">
    <text evidence="2">Belongs to the SUA5 family.</text>
</comment>
<dbReference type="SUPFAM" id="SSF52540">
    <property type="entry name" value="P-loop containing nucleoside triphosphate hydrolases"/>
    <property type="match status" value="1"/>
</dbReference>
<gene>
    <name evidence="13" type="ORF">A3E44_04265</name>
</gene>
<dbReference type="Proteomes" id="UP000178603">
    <property type="component" value="Unassembled WGS sequence"/>
</dbReference>
<dbReference type="Gene3D" id="3.40.50.300">
    <property type="entry name" value="P-loop containing nucleotide triphosphate hydrolases"/>
    <property type="match status" value="1"/>
</dbReference>
<evidence type="ECO:0000313" key="14">
    <source>
        <dbReference type="Proteomes" id="UP000178603"/>
    </source>
</evidence>
<dbReference type="AlphaFoldDB" id="A0A1F8ATP5"/>
<dbReference type="NCBIfam" id="TIGR00057">
    <property type="entry name" value="L-threonylcarbamoyladenylate synthase"/>
    <property type="match status" value="1"/>
</dbReference>
<dbReference type="SUPFAM" id="SSF55821">
    <property type="entry name" value="YrdC/RibB"/>
    <property type="match status" value="1"/>
</dbReference>
<name>A0A1F8ATP5_9BACT</name>
<evidence type="ECO:0000256" key="7">
    <source>
        <dbReference type="ARBA" id="ARBA00022695"/>
    </source>
</evidence>
<dbReference type="PANTHER" id="PTHR17490:SF16">
    <property type="entry name" value="THREONYLCARBAMOYL-AMP SYNTHASE"/>
    <property type="match status" value="1"/>
</dbReference>
<keyword evidence="7" id="KW-0548">Nucleotidyltransferase</keyword>
<dbReference type="InterPro" id="IPR050156">
    <property type="entry name" value="TC-AMP_synthase_SUA5"/>
</dbReference>
<keyword evidence="4" id="KW-0963">Cytoplasm</keyword>
<dbReference type="Pfam" id="PF01300">
    <property type="entry name" value="Sua5_yciO_yrdC"/>
    <property type="match status" value="1"/>
</dbReference>
<evidence type="ECO:0000313" key="13">
    <source>
        <dbReference type="EMBL" id="OGM55106.1"/>
    </source>
</evidence>
<evidence type="ECO:0000256" key="11">
    <source>
        <dbReference type="ARBA" id="ARBA00048366"/>
    </source>
</evidence>
<dbReference type="EMBL" id="MGGW01000005">
    <property type="protein sequence ID" value="OGM55106.1"/>
    <property type="molecule type" value="Genomic_DNA"/>
</dbReference>
<evidence type="ECO:0000256" key="4">
    <source>
        <dbReference type="ARBA" id="ARBA00022490"/>
    </source>
</evidence>
<dbReference type="EC" id="2.7.7.87" evidence="3"/>
<evidence type="ECO:0000256" key="9">
    <source>
        <dbReference type="ARBA" id="ARBA00022840"/>
    </source>
</evidence>
<comment type="catalytic activity">
    <reaction evidence="11">
        <text>L-threonine + hydrogencarbonate + ATP = L-threonylcarbamoyladenylate + diphosphate + H2O</text>
        <dbReference type="Rhea" id="RHEA:36407"/>
        <dbReference type="ChEBI" id="CHEBI:15377"/>
        <dbReference type="ChEBI" id="CHEBI:17544"/>
        <dbReference type="ChEBI" id="CHEBI:30616"/>
        <dbReference type="ChEBI" id="CHEBI:33019"/>
        <dbReference type="ChEBI" id="CHEBI:57926"/>
        <dbReference type="ChEBI" id="CHEBI:73682"/>
        <dbReference type="EC" id="2.7.7.87"/>
    </reaction>
</comment>
<feature type="domain" description="YrdC-like" evidence="12">
    <location>
        <begin position="15"/>
        <end position="204"/>
    </location>
</feature>
<evidence type="ECO:0000256" key="6">
    <source>
        <dbReference type="ARBA" id="ARBA00022694"/>
    </source>
</evidence>